<evidence type="ECO:0000313" key="2">
    <source>
        <dbReference type="EMBL" id="SIR73110.1"/>
    </source>
</evidence>
<proteinExistence type="predicted"/>
<sequence length="84" mass="9446">MQQPSMMFVNRLASHGILFAKSFALVSSIMKSNLALGTTQKVQSLGLYICERKWSEGSDSHFKDLTQGVVDEGNKDEPKEPYHR</sequence>
<dbReference type="Proteomes" id="UP000186914">
    <property type="component" value="Unassembled WGS sequence"/>
</dbReference>
<dbReference type="EMBL" id="FTNO01000004">
    <property type="protein sequence ID" value="SIR73110.1"/>
    <property type="molecule type" value="Genomic_DNA"/>
</dbReference>
<dbReference type="AlphaFoldDB" id="A0A1N7DB98"/>
<feature type="region of interest" description="Disordered" evidence="1">
    <location>
        <begin position="59"/>
        <end position="84"/>
    </location>
</feature>
<evidence type="ECO:0000256" key="1">
    <source>
        <dbReference type="SAM" id="MobiDB-lite"/>
    </source>
</evidence>
<organism evidence="2 3">
    <name type="scientific">Haladaptatus litoreus</name>
    <dbReference type="NCBI Taxonomy" id="553468"/>
    <lineage>
        <taxon>Archaea</taxon>
        <taxon>Methanobacteriati</taxon>
        <taxon>Methanobacteriota</taxon>
        <taxon>Stenosarchaea group</taxon>
        <taxon>Halobacteria</taxon>
        <taxon>Halobacteriales</taxon>
        <taxon>Haladaptataceae</taxon>
        <taxon>Haladaptatus</taxon>
    </lineage>
</organism>
<feature type="compositionally biased region" description="Basic and acidic residues" evidence="1">
    <location>
        <begin position="72"/>
        <end position="84"/>
    </location>
</feature>
<accession>A0A1N7DB98</accession>
<reference evidence="3" key="1">
    <citation type="submission" date="2017-01" db="EMBL/GenBank/DDBJ databases">
        <authorList>
            <person name="Varghese N."/>
            <person name="Submissions S."/>
        </authorList>
    </citation>
    <scope>NUCLEOTIDE SEQUENCE [LARGE SCALE GENOMIC DNA]</scope>
    <source>
        <strain evidence="3">CGMCC 1.7737</strain>
    </source>
</reference>
<keyword evidence="3" id="KW-1185">Reference proteome</keyword>
<name>A0A1N7DB98_9EURY</name>
<gene>
    <name evidence="2" type="ORF">SAMN05421858_3483</name>
</gene>
<protein>
    <submittedName>
        <fullName evidence="2">Uncharacterized protein</fullName>
    </submittedName>
</protein>
<evidence type="ECO:0000313" key="3">
    <source>
        <dbReference type="Proteomes" id="UP000186914"/>
    </source>
</evidence>